<comment type="catalytic activity">
    <reaction evidence="10">
        <text>(6S)-5,6,7,8-tetrahydrofolate + NADP(+) = 7,8-dihydrofolate + NADPH + H(+)</text>
        <dbReference type="Rhea" id="RHEA:15009"/>
        <dbReference type="ChEBI" id="CHEBI:15378"/>
        <dbReference type="ChEBI" id="CHEBI:57451"/>
        <dbReference type="ChEBI" id="CHEBI:57453"/>
        <dbReference type="ChEBI" id="CHEBI:57783"/>
        <dbReference type="ChEBI" id="CHEBI:58349"/>
        <dbReference type="EC" id="1.5.1.3"/>
    </reaction>
</comment>
<evidence type="ECO:0000256" key="11">
    <source>
        <dbReference type="ARBA" id="ARBA00049376"/>
    </source>
</evidence>
<accession>A0A917JPY4</accession>
<comment type="caution">
    <text evidence="12">The sequence shown here is derived from an EMBL/GenBank/DDBJ whole genome shotgun (WGS) entry which is preliminary data.</text>
</comment>
<comment type="catalytic activity">
    <reaction evidence="11">
        <text>7,8-dihydromonapterin + NADPH + H(+) = 5,6,7,8-tetrahydromonapterin + NADP(+)</text>
        <dbReference type="Rhea" id="RHEA:34847"/>
        <dbReference type="ChEBI" id="CHEBI:15378"/>
        <dbReference type="ChEBI" id="CHEBI:57783"/>
        <dbReference type="ChEBI" id="CHEBI:58349"/>
        <dbReference type="ChEBI" id="CHEBI:71175"/>
        <dbReference type="ChEBI" id="CHEBI:71177"/>
        <dbReference type="EC" id="1.5.1.50"/>
    </reaction>
</comment>
<dbReference type="NCBIfam" id="NF005066">
    <property type="entry name" value="PRK06483.1"/>
    <property type="match status" value="1"/>
</dbReference>
<evidence type="ECO:0000256" key="10">
    <source>
        <dbReference type="ARBA" id="ARBA00048873"/>
    </source>
</evidence>
<evidence type="ECO:0000256" key="4">
    <source>
        <dbReference type="ARBA" id="ARBA00023002"/>
    </source>
</evidence>
<dbReference type="InterPro" id="IPR002347">
    <property type="entry name" value="SDR_fam"/>
</dbReference>
<name>A0A917JPY4_9GAMM</name>
<evidence type="ECO:0000256" key="6">
    <source>
        <dbReference type="ARBA" id="ARBA00038212"/>
    </source>
</evidence>
<evidence type="ECO:0000256" key="5">
    <source>
        <dbReference type="ARBA" id="ARBA00037508"/>
    </source>
</evidence>
<dbReference type="InterPro" id="IPR020904">
    <property type="entry name" value="Sc_DH/Rdtase_CS"/>
</dbReference>
<evidence type="ECO:0000256" key="1">
    <source>
        <dbReference type="ARBA" id="ARBA00012856"/>
    </source>
</evidence>
<dbReference type="EC" id="1.5.1.3" evidence="1"/>
<gene>
    <name evidence="12" type="primary">folM</name>
    <name evidence="12" type="ORF">GCM10009332_14140</name>
</gene>
<keyword evidence="3" id="KW-0521">NADP</keyword>
<proteinExistence type="inferred from homology"/>
<dbReference type="Gene3D" id="3.40.50.720">
    <property type="entry name" value="NAD(P)-binding Rossmann-like Domain"/>
    <property type="match status" value="1"/>
</dbReference>
<evidence type="ECO:0000256" key="2">
    <source>
        <dbReference type="ARBA" id="ARBA00022563"/>
    </source>
</evidence>
<dbReference type="GO" id="GO:0004146">
    <property type="term" value="F:dihydrofolate reductase activity"/>
    <property type="evidence" value="ECO:0007669"/>
    <property type="project" value="UniProtKB-EC"/>
</dbReference>
<comment type="function">
    <text evidence="5">Catalyzes the reduction of dihydromonapterin to tetrahydromonapterin. Also has lower activity with dihydrofolate.</text>
</comment>
<dbReference type="RefSeq" id="WP_188919319.1">
    <property type="nucleotide sequence ID" value="NZ_BMPZ01000003.1"/>
</dbReference>
<dbReference type="AlphaFoldDB" id="A0A917JPY4"/>
<dbReference type="GO" id="GO:0006730">
    <property type="term" value="P:one-carbon metabolic process"/>
    <property type="evidence" value="ECO:0007669"/>
    <property type="project" value="UniProtKB-KW"/>
</dbReference>
<dbReference type="Pfam" id="PF13561">
    <property type="entry name" value="adh_short_C2"/>
    <property type="match status" value="1"/>
</dbReference>
<dbReference type="PRINTS" id="PR00081">
    <property type="entry name" value="GDHRDH"/>
</dbReference>
<evidence type="ECO:0000256" key="9">
    <source>
        <dbReference type="ARBA" id="ARBA00042299"/>
    </source>
</evidence>
<evidence type="ECO:0000256" key="3">
    <source>
        <dbReference type="ARBA" id="ARBA00022857"/>
    </source>
</evidence>
<dbReference type="SUPFAM" id="SSF51735">
    <property type="entry name" value="NAD(P)-binding Rossmann-fold domains"/>
    <property type="match status" value="1"/>
</dbReference>
<keyword evidence="2" id="KW-0554">One-carbon metabolism</keyword>
<reference evidence="12" key="1">
    <citation type="journal article" date="2014" name="Int. J. Syst. Evol. Microbiol.">
        <title>Complete genome sequence of Corynebacterium casei LMG S-19264T (=DSM 44701T), isolated from a smear-ripened cheese.</title>
        <authorList>
            <consortium name="US DOE Joint Genome Institute (JGI-PGF)"/>
            <person name="Walter F."/>
            <person name="Albersmeier A."/>
            <person name="Kalinowski J."/>
            <person name="Ruckert C."/>
        </authorList>
    </citation>
    <scope>NUCLEOTIDE SEQUENCE</scope>
    <source>
        <strain evidence="12">JCM 30804</strain>
    </source>
</reference>
<dbReference type="Proteomes" id="UP000613743">
    <property type="component" value="Unassembled WGS sequence"/>
</dbReference>
<reference evidence="12" key="2">
    <citation type="submission" date="2020-09" db="EMBL/GenBank/DDBJ databases">
        <authorList>
            <person name="Sun Q."/>
            <person name="Ohkuma M."/>
        </authorList>
    </citation>
    <scope>NUCLEOTIDE SEQUENCE</scope>
    <source>
        <strain evidence="12">JCM 30804</strain>
    </source>
</reference>
<evidence type="ECO:0000313" key="12">
    <source>
        <dbReference type="EMBL" id="GGI77918.1"/>
    </source>
</evidence>
<dbReference type="EMBL" id="BMPZ01000003">
    <property type="protein sequence ID" value="GGI77918.1"/>
    <property type="molecule type" value="Genomic_DNA"/>
</dbReference>
<dbReference type="PANTHER" id="PTHR43639">
    <property type="entry name" value="OXIDOREDUCTASE, SHORT-CHAIN DEHYDROGENASE/REDUCTASE FAMILY (AFU_ORTHOLOGUE AFUA_5G02870)"/>
    <property type="match status" value="1"/>
</dbReference>
<dbReference type="InterPro" id="IPR036291">
    <property type="entry name" value="NAD(P)-bd_dom_sf"/>
</dbReference>
<evidence type="ECO:0000313" key="13">
    <source>
        <dbReference type="Proteomes" id="UP000613743"/>
    </source>
</evidence>
<protein>
    <recommendedName>
        <fullName evidence="8">Dihydromonapterin reductase</fullName>
        <ecNumber evidence="1">1.5.1.3</ecNumber>
        <ecNumber evidence="7">1.5.1.50</ecNumber>
    </recommendedName>
    <alternativeName>
        <fullName evidence="9">Dihydrofolate reductase</fullName>
    </alternativeName>
</protein>
<sequence>MESPILITGVGKRIGFALAKYLVEAGYKVIGSYRTEYSAVAELDQLGVDLYQCDLVSDEQILAMIDSIKGKYPYLRAIIHNASDCIADDEVEDPNTIDRMMKVNVSAPYQINLALADRLKGYDQQVSCDRESEGDVGAADIIHLTDFVAKKGCDSHVAYAASKAALHNMTLSFAARLAPQVKVNSIAPALIMFNEDDSETHKRKMLAKNLLPVEASQTEIMELVNYLLGSRYVTGRCFNVDGGRHLKSYQTG</sequence>
<dbReference type="EC" id="1.5.1.50" evidence="7"/>
<keyword evidence="4" id="KW-0560">Oxidoreductase</keyword>
<keyword evidence="13" id="KW-1185">Reference proteome</keyword>
<comment type="similarity">
    <text evidence="6">Belongs to the short-chain dehydrogenases/reductases (SDR) family. FolM subfamily.</text>
</comment>
<evidence type="ECO:0000256" key="8">
    <source>
        <dbReference type="ARBA" id="ARBA00039631"/>
    </source>
</evidence>
<dbReference type="PROSITE" id="PS00061">
    <property type="entry name" value="ADH_SHORT"/>
    <property type="match status" value="1"/>
</dbReference>
<evidence type="ECO:0000256" key="7">
    <source>
        <dbReference type="ARBA" id="ARBA00039145"/>
    </source>
</evidence>
<dbReference type="PANTHER" id="PTHR43639:SF6">
    <property type="entry name" value="DIHYDROMONAPTERIN REDUCTASE"/>
    <property type="match status" value="1"/>
</dbReference>
<organism evidence="12 13">
    <name type="scientific">Shewanella gelidii</name>
    <dbReference type="NCBI Taxonomy" id="1642821"/>
    <lineage>
        <taxon>Bacteria</taxon>
        <taxon>Pseudomonadati</taxon>
        <taxon>Pseudomonadota</taxon>
        <taxon>Gammaproteobacteria</taxon>
        <taxon>Alteromonadales</taxon>
        <taxon>Shewanellaceae</taxon>
        <taxon>Shewanella</taxon>
    </lineage>
</organism>